<protein>
    <submittedName>
        <fullName evidence="3">Uncharacterized protein</fullName>
    </submittedName>
</protein>
<feature type="region of interest" description="Disordered" evidence="1">
    <location>
        <begin position="151"/>
        <end position="177"/>
    </location>
</feature>
<feature type="compositionally biased region" description="Low complexity" evidence="1">
    <location>
        <begin position="240"/>
        <end position="253"/>
    </location>
</feature>
<keyword evidence="2" id="KW-1133">Transmembrane helix</keyword>
<name>A0A7R8UTM3_HERIL</name>
<dbReference type="FunCoup" id="A0A7R8UTM3">
    <property type="interactions" value="19"/>
</dbReference>
<accession>A0A7R8UTM3</accession>
<feature type="region of interest" description="Disordered" evidence="1">
    <location>
        <begin position="1"/>
        <end position="50"/>
    </location>
</feature>
<evidence type="ECO:0000256" key="1">
    <source>
        <dbReference type="SAM" id="MobiDB-lite"/>
    </source>
</evidence>
<feature type="transmembrane region" description="Helical" evidence="2">
    <location>
        <begin position="730"/>
        <end position="752"/>
    </location>
</feature>
<sequence length="836" mass="94824">MDGEITLSSSYQSPAQTIPSSNQNGRRRRRPGGRKRRRRPQGTYQTTESSNEFNNFYWEGQVQDENVNDSVILSFYNTTDYYSSTMSSSEEQETRRRFLQPQVRVERVREPLAALEQEQKLSELRDKQRKRASTESPITAAYLYRDKSYRKPYAQAKRQDDTTSQTPPRSGTDLKDILKNSGGLSLSEILQQKNLSLDDLIKGKQNALLALQTPAAPTEEPTTKYLKPIRRIPMSYLTSTTTTTSTEAPPSSESQEHETELSTSANVPSTQETNNNISSENLIYNNEFSTKDDLDNYPASSQEPPRSVDTTHKTTPFAAEDILQTAQQKADFIEDEAHDTQPWFNTLPTRSTYRKRVTIKPSYKVSSSKKPVRDSSSSSESSSSEKHYEIPYHDKNSSSQESIEDKLSQKEPETNFIEKFATFEEAKPKDVSTIEELFRPLYHKKDNSNLFETITSRVDIITEKHFNKAKSDVTESNPSLFTNMGVTQDVDDRTDLLELLEDRRSGGRLFKVLAQRNMTLDELIQHRQRGSSQLHLAEMIQNKTVTPNVKSFSIKPQVLDEKLDIVTAFDNFPQFDLANLKSIKPDEIKMDSQGSSYFTSIIDIKPTDDMGREKEGRIMKSLSFDSAEPTTFLASGEDKSIDFYAQPWKSFALPISYSSQESSNYIDQPNEPSAQIGQPDETADKFDTAAQIEDEVARAHDILDLELSGHGLRRSPIVTNGEIPMGVRSAVVASSLIVVFSLVIFLIIFIVCRWKQKRRKKLTYIDNYNAIKQKRLPIISTQSTMKRIDPATMTVATVSGASPMIFPGVKNNKINTMDPNSPEVQEYLFDAMRKPF</sequence>
<evidence type="ECO:0000256" key="2">
    <source>
        <dbReference type="SAM" id="Phobius"/>
    </source>
</evidence>
<feature type="compositionally biased region" description="Polar residues" evidence="1">
    <location>
        <begin position="1"/>
        <end position="24"/>
    </location>
</feature>
<organism evidence="3 4">
    <name type="scientific">Hermetia illucens</name>
    <name type="common">Black soldier fly</name>
    <dbReference type="NCBI Taxonomy" id="343691"/>
    <lineage>
        <taxon>Eukaryota</taxon>
        <taxon>Metazoa</taxon>
        <taxon>Ecdysozoa</taxon>
        <taxon>Arthropoda</taxon>
        <taxon>Hexapoda</taxon>
        <taxon>Insecta</taxon>
        <taxon>Pterygota</taxon>
        <taxon>Neoptera</taxon>
        <taxon>Endopterygota</taxon>
        <taxon>Diptera</taxon>
        <taxon>Brachycera</taxon>
        <taxon>Stratiomyomorpha</taxon>
        <taxon>Stratiomyidae</taxon>
        <taxon>Hermetiinae</taxon>
        <taxon>Hermetia</taxon>
    </lineage>
</organism>
<dbReference type="Proteomes" id="UP000594454">
    <property type="component" value="Chromosome 4"/>
</dbReference>
<dbReference type="InParanoid" id="A0A7R8UTM3"/>
<reference evidence="3 4" key="1">
    <citation type="submission" date="2020-11" db="EMBL/GenBank/DDBJ databases">
        <authorList>
            <person name="Wallbank WR R."/>
            <person name="Pardo Diaz C."/>
            <person name="Kozak K."/>
            <person name="Martin S."/>
            <person name="Jiggins C."/>
            <person name="Moest M."/>
            <person name="Warren A I."/>
            <person name="Generalovic N T."/>
            <person name="Byers J.R.P. K."/>
            <person name="Montejo-Kovacevich G."/>
            <person name="Yen C E."/>
        </authorList>
    </citation>
    <scope>NUCLEOTIDE SEQUENCE [LARGE SCALE GENOMIC DNA]</scope>
</reference>
<dbReference type="AlphaFoldDB" id="A0A7R8UTM3"/>
<feature type="compositionally biased region" description="Polar residues" evidence="1">
    <location>
        <begin position="261"/>
        <end position="278"/>
    </location>
</feature>
<feature type="region of interest" description="Disordered" evidence="1">
    <location>
        <begin position="212"/>
        <end position="231"/>
    </location>
</feature>
<feature type="compositionally biased region" description="Basic residues" evidence="1">
    <location>
        <begin position="25"/>
        <end position="40"/>
    </location>
</feature>
<feature type="region of interest" description="Disordered" evidence="1">
    <location>
        <begin position="364"/>
        <end position="411"/>
    </location>
</feature>
<gene>
    <name evidence="3" type="ORF">HERILL_LOCUS9589</name>
</gene>
<keyword evidence="4" id="KW-1185">Reference proteome</keyword>
<proteinExistence type="predicted"/>
<evidence type="ECO:0000313" key="3">
    <source>
        <dbReference type="EMBL" id="CAD7086849.1"/>
    </source>
</evidence>
<feature type="compositionally biased region" description="Basic and acidic residues" evidence="1">
    <location>
        <begin position="383"/>
        <end position="396"/>
    </location>
</feature>
<dbReference type="EMBL" id="LR899012">
    <property type="protein sequence ID" value="CAD7086849.1"/>
    <property type="molecule type" value="Genomic_DNA"/>
</dbReference>
<dbReference type="OrthoDB" id="6364622at2759"/>
<feature type="region of interest" description="Disordered" evidence="1">
    <location>
        <begin position="290"/>
        <end position="312"/>
    </location>
</feature>
<evidence type="ECO:0000313" key="4">
    <source>
        <dbReference type="Proteomes" id="UP000594454"/>
    </source>
</evidence>
<keyword evidence="2" id="KW-0812">Transmembrane</keyword>
<feature type="region of interest" description="Disordered" evidence="1">
    <location>
        <begin position="240"/>
        <end position="278"/>
    </location>
</feature>
<keyword evidence="2" id="KW-0472">Membrane</keyword>
<feature type="compositionally biased region" description="Low complexity" evidence="1">
    <location>
        <begin position="364"/>
        <end position="382"/>
    </location>
</feature>